<reference evidence="2" key="1">
    <citation type="submission" date="2018-06" db="EMBL/GenBank/DDBJ databases">
        <title>Genome assembly of Danube salmon.</title>
        <authorList>
            <person name="Macqueen D.J."/>
            <person name="Gundappa M.K."/>
        </authorList>
    </citation>
    <scope>NUCLEOTIDE SEQUENCE [LARGE SCALE GENOMIC DNA]</scope>
</reference>
<accession>A0A4W5M397</accession>
<reference evidence="1" key="2">
    <citation type="submission" date="2025-08" db="UniProtKB">
        <authorList>
            <consortium name="Ensembl"/>
        </authorList>
    </citation>
    <scope>IDENTIFICATION</scope>
</reference>
<evidence type="ECO:0000313" key="1">
    <source>
        <dbReference type="Ensembl" id="ENSHHUP00000032807.1"/>
    </source>
</evidence>
<name>A0A4W5M397_9TELE</name>
<protein>
    <submittedName>
        <fullName evidence="1">Uncharacterized protein</fullName>
    </submittedName>
</protein>
<reference evidence="1" key="3">
    <citation type="submission" date="2025-09" db="UniProtKB">
        <authorList>
            <consortium name="Ensembl"/>
        </authorList>
    </citation>
    <scope>IDENTIFICATION</scope>
</reference>
<dbReference type="Proteomes" id="UP000314982">
    <property type="component" value="Unassembled WGS sequence"/>
</dbReference>
<evidence type="ECO:0000313" key="2">
    <source>
        <dbReference type="Proteomes" id="UP000314982"/>
    </source>
</evidence>
<proteinExistence type="predicted"/>
<sequence length="92" mass="10769">MDNVQNGVQIGDKKFISKATVLSHLKTYNLYYDGQNLQLRHREVSVVRVCWCKSNKIVLVTCAEYNTCRPYSEMLTNKPLTNNAVLRKYFFF</sequence>
<organism evidence="1 2">
    <name type="scientific">Hucho hucho</name>
    <name type="common">huchen</name>
    <dbReference type="NCBI Taxonomy" id="62062"/>
    <lineage>
        <taxon>Eukaryota</taxon>
        <taxon>Metazoa</taxon>
        <taxon>Chordata</taxon>
        <taxon>Craniata</taxon>
        <taxon>Vertebrata</taxon>
        <taxon>Euteleostomi</taxon>
        <taxon>Actinopterygii</taxon>
        <taxon>Neopterygii</taxon>
        <taxon>Teleostei</taxon>
        <taxon>Protacanthopterygii</taxon>
        <taxon>Salmoniformes</taxon>
        <taxon>Salmonidae</taxon>
        <taxon>Salmoninae</taxon>
        <taxon>Hucho</taxon>
    </lineage>
</organism>
<keyword evidence="2" id="KW-1185">Reference proteome</keyword>
<dbReference type="STRING" id="62062.ENSHHUP00000032807"/>
<dbReference type="GeneTree" id="ENSGT01030000239402"/>
<dbReference type="Ensembl" id="ENSHHUT00000034145.1">
    <property type="protein sequence ID" value="ENSHHUP00000032807.1"/>
    <property type="gene ID" value="ENSHHUG00000020772.1"/>
</dbReference>
<dbReference type="AlphaFoldDB" id="A0A4W5M397"/>